<keyword evidence="2" id="KW-0004">4Fe-4S</keyword>
<dbReference type="Proteomes" id="UP000266720">
    <property type="component" value="Chromosome"/>
</dbReference>
<sequence length="363" mass="40923">MVHLVSLLRNKELPGERVYHEAYAKSKIGVVFWIITERCNLRCIHCYRSAGIEGQEGPPIEMAYQIIEKINALGRTLIFVSGGEPLIYPYIFDILEELKRNGHRVILSTNGTLINEEVAKKLQDIGVDYVAIPMYGEEEFHDYITGVKGSYRKVVNAISLLRDSNVNLGLKVTVMNSTLPHIDYIFDFAVKNNVKLLYLCDFLPKGRGTNLSREIPTKEDWRSMLIRLTRKVLDNGYDIELDIGLHPSAGVYVLRELGAEKILDSLAKSNRRFASEGRGSVTISPNGDVSISEFLTNIKIGNIFQNTWEEILSHPLYRAVGDSSNLKGRCGQCPYKHVCGGSRVKAYYYKGDLLEEDPSCLIN</sequence>
<dbReference type="SFLD" id="SFLDG01067">
    <property type="entry name" value="SPASM/twitch_domain_containing"/>
    <property type="match status" value="1"/>
</dbReference>
<dbReference type="EMBL" id="CP007493">
    <property type="protein sequence ID" value="AJB42055.1"/>
    <property type="molecule type" value="Genomic_DNA"/>
</dbReference>
<dbReference type="Pfam" id="PF13186">
    <property type="entry name" value="SPASM"/>
    <property type="match status" value="1"/>
</dbReference>
<evidence type="ECO:0000256" key="1">
    <source>
        <dbReference type="ARBA" id="ARBA00001966"/>
    </source>
</evidence>
<comment type="cofactor">
    <cofactor evidence="1">
        <name>[4Fe-4S] cluster</name>
        <dbReference type="ChEBI" id="CHEBI:49883"/>
    </cofactor>
</comment>
<dbReference type="PANTHER" id="PTHR11228:SF7">
    <property type="entry name" value="PQQA PEPTIDE CYCLASE"/>
    <property type="match status" value="1"/>
</dbReference>
<dbReference type="SFLD" id="SFLDG01386">
    <property type="entry name" value="main_SPASM_domain-containing"/>
    <property type="match status" value="1"/>
</dbReference>
<name>A0A3G1A7G6_9CREN</name>
<dbReference type="InterPro" id="IPR006638">
    <property type="entry name" value="Elp3/MiaA/NifB-like_rSAM"/>
</dbReference>
<dbReference type="InterPro" id="IPR050377">
    <property type="entry name" value="Radical_SAM_PqqE_MftC-like"/>
</dbReference>
<dbReference type="PROSITE" id="PS51918">
    <property type="entry name" value="RADICAL_SAM"/>
    <property type="match status" value="1"/>
</dbReference>
<dbReference type="PANTHER" id="PTHR11228">
    <property type="entry name" value="RADICAL SAM DOMAIN PROTEIN"/>
    <property type="match status" value="1"/>
</dbReference>
<evidence type="ECO:0000256" key="5">
    <source>
        <dbReference type="ARBA" id="ARBA00023004"/>
    </source>
</evidence>
<organism evidence="8 9">
    <name type="scientific">Thermofilum adornatum 1505</name>
    <dbReference type="NCBI Taxonomy" id="697581"/>
    <lineage>
        <taxon>Archaea</taxon>
        <taxon>Thermoproteota</taxon>
        <taxon>Thermoprotei</taxon>
        <taxon>Thermofilales</taxon>
        <taxon>Thermofilaceae</taxon>
        <taxon>Thermofilum</taxon>
    </lineage>
</organism>
<dbReference type="KEGG" id="tcb:TCARB_1005"/>
<dbReference type="AlphaFoldDB" id="A0A3G1A7G6"/>
<dbReference type="GeneID" id="25406423"/>
<dbReference type="NCBIfam" id="TIGR04085">
    <property type="entry name" value="rSAM_more_4Fe4S"/>
    <property type="match status" value="1"/>
</dbReference>
<feature type="domain" description="Radical SAM core" evidence="7">
    <location>
        <begin position="25"/>
        <end position="238"/>
    </location>
</feature>
<keyword evidence="6" id="KW-0411">Iron-sulfur</keyword>
<dbReference type="Gene3D" id="3.20.20.70">
    <property type="entry name" value="Aldolase class I"/>
    <property type="match status" value="1"/>
</dbReference>
<keyword evidence="5" id="KW-0408">Iron</keyword>
<dbReference type="SMART" id="SM00729">
    <property type="entry name" value="Elp3"/>
    <property type="match status" value="1"/>
</dbReference>
<evidence type="ECO:0000259" key="7">
    <source>
        <dbReference type="PROSITE" id="PS51918"/>
    </source>
</evidence>
<dbReference type="Pfam" id="PF04055">
    <property type="entry name" value="Radical_SAM"/>
    <property type="match status" value="1"/>
</dbReference>
<dbReference type="InterPro" id="IPR007197">
    <property type="entry name" value="rSAM"/>
</dbReference>
<keyword evidence="3" id="KW-0949">S-adenosyl-L-methionine</keyword>
<dbReference type="GO" id="GO:0046872">
    <property type="term" value="F:metal ion binding"/>
    <property type="evidence" value="ECO:0007669"/>
    <property type="project" value="UniProtKB-KW"/>
</dbReference>
<dbReference type="GO" id="GO:0006783">
    <property type="term" value="P:heme biosynthetic process"/>
    <property type="evidence" value="ECO:0007669"/>
    <property type="project" value="TreeGrafter"/>
</dbReference>
<accession>A0A3G1A7G6</accession>
<dbReference type="SUPFAM" id="SSF102114">
    <property type="entry name" value="Radical SAM enzymes"/>
    <property type="match status" value="1"/>
</dbReference>
<proteinExistence type="predicted"/>
<evidence type="ECO:0000256" key="2">
    <source>
        <dbReference type="ARBA" id="ARBA00022485"/>
    </source>
</evidence>
<dbReference type="CDD" id="cd01335">
    <property type="entry name" value="Radical_SAM"/>
    <property type="match status" value="1"/>
</dbReference>
<dbReference type="STRING" id="697581.TCARB_1005"/>
<dbReference type="InterPro" id="IPR017200">
    <property type="entry name" value="PqqE-like"/>
</dbReference>
<evidence type="ECO:0000256" key="4">
    <source>
        <dbReference type="ARBA" id="ARBA00022723"/>
    </source>
</evidence>
<keyword evidence="4" id="KW-0479">Metal-binding</keyword>
<evidence type="ECO:0000313" key="8">
    <source>
        <dbReference type="EMBL" id="AJB42055.1"/>
    </source>
</evidence>
<evidence type="ECO:0000256" key="3">
    <source>
        <dbReference type="ARBA" id="ARBA00022691"/>
    </source>
</evidence>
<dbReference type="InterPro" id="IPR013785">
    <property type="entry name" value="Aldolase_TIM"/>
</dbReference>
<evidence type="ECO:0000256" key="6">
    <source>
        <dbReference type="ARBA" id="ARBA00023014"/>
    </source>
</evidence>
<dbReference type="InterPro" id="IPR058240">
    <property type="entry name" value="rSAM_sf"/>
</dbReference>
<reference evidence="9" key="1">
    <citation type="book" date="2010" name="EXTREMOPHILES" publisher="0:0-0">
        <title>Complete genome sequences of ten hyperthermophilic archaea reveal their metabolic capabilities and possible ecological roles.</title>
        <editorList>
            <person name="?"/>
        </editorList>
        <authorList>
            <person name="Ravin N.V."/>
            <person name="Mardanov A.V."/>
            <person name="Bonch-Osmolovskaya E.A."/>
            <person name="Skryabin K.G."/>
        </authorList>
    </citation>
    <scope>NUCLEOTIDE SEQUENCE [LARGE SCALE GENOMIC DNA]</scope>
    <source>
        <strain evidence="9">1505</strain>
    </source>
</reference>
<dbReference type="GO" id="GO:0051539">
    <property type="term" value="F:4 iron, 4 sulfur cluster binding"/>
    <property type="evidence" value="ECO:0007669"/>
    <property type="project" value="UniProtKB-KW"/>
</dbReference>
<protein>
    <submittedName>
        <fullName evidence="8">Radical SAM domain heme biosynthesis protein</fullName>
    </submittedName>
</protein>
<dbReference type="RefSeq" id="WP_052886899.1">
    <property type="nucleotide sequence ID" value="NZ_CP007493.1"/>
</dbReference>
<dbReference type="InterPro" id="IPR023885">
    <property type="entry name" value="4Fe4S-binding_SPASM_dom"/>
</dbReference>
<gene>
    <name evidence="8" type="ORF">TCARB_1005</name>
</gene>
<dbReference type="PIRSF" id="PIRSF037420">
    <property type="entry name" value="PQQ_syn_pqqE"/>
    <property type="match status" value="1"/>
</dbReference>
<evidence type="ECO:0000313" key="9">
    <source>
        <dbReference type="Proteomes" id="UP000266720"/>
    </source>
</evidence>
<dbReference type="GO" id="GO:0003824">
    <property type="term" value="F:catalytic activity"/>
    <property type="evidence" value="ECO:0007669"/>
    <property type="project" value="InterPro"/>
</dbReference>
<dbReference type="SFLD" id="SFLDS00029">
    <property type="entry name" value="Radical_SAM"/>
    <property type="match status" value="1"/>
</dbReference>